<reference evidence="2 3" key="1">
    <citation type="submission" date="2024-06" db="EMBL/GenBank/DDBJ databases">
        <title>The Natural Products Discovery Center: Release of the First 8490 Sequenced Strains for Exploring Actinobacteria Biosynthetic Diversity.</title>
        <authorList>
            <person name="Kalkreuter E."/>
            <person name="Kautsar S.A."/>
            <person name="Yang D."/>
            <person name="Bader C.D."/>
            <person name="Teijaro C.N."/>
            <person name="Fluegel L."/>
            <person name="Davis C.M."/>
            <person name="Simpson J.R."/>
            <person name="Lauterbach L."/>
            <person name="Steele A.D."/>
            <person name="Gui C."/>
            <person name="Meng S."/>
            <person name="Li G."/>
            <person name="Viehrig K."/>
            <person name="Ye F."/>
            <person name="Su P."/>
            <person name="Kiefer A.F."/>
            <person name="Nichols A."/>
            <person name="Cepeda A.J."/>
            <person name="Yan W."/>
            <person name="Fan B."/>
            <person name="Jiang Y."/>
            <person name="Adhikari A."/>
            <person name="Zheng C.-J."/>
            <person name="Schuster L."/>
            <person name="Cowan T.M."/>
            <person name="Smanski M.J."/>
            <person name="Chevrette M.G."/>
            <person name="De Carvalho L.P.S."/>
            <person name="Shen B."/>
        </authorList>
    </citation>
    <scope>NUCLEOTIDE SEQUENCE [LARGE SCALE GENOMIC DNA]</scope>
    <source>
        <strain evidence="2 3">NPDC000632</strain>
    </source>
</reference>
<comment type="caution">
    <text evidence="2">The sequence shown here is derived from an EMBL/GenBank/DDBJ whole genome shotgun (WGS) entry which is preliminary data.</text>
</comment>
<evidence type="ECO:0000256" key="1">
    <source>
        <dbReference type="SAM" id="MobiDB-lite"/>
    </source>
</evidence>
<feature type="region of interest" description="Disordered" evidence="1">
    <location>
        <begin position="65"/>
        <end position="84"/>
    </location>
</feature>
<dbReference type="RefSeq" id="WP_350716553.1">
    <property type="nucleotide sequence ID" value="NZ_JBEPCO010000004.1"/>
</dbReference>
<feature type="region of interest" description="Disordered" evidence="1">
    <location>
        <begin position="1"/>
        <end position="60"/>
    </location>
</feature>
<gene>
    <name evidence="2" type="ORF">ABT322_19715</name>
</gene>
<sequence length="84" mass="8639">MATSQGQPLPRIRRAPGVRGTGRSLSRRPARCSPRNTPAVGADDDAAVSAQDGPWAGTTVAVTGTMTGSVEERAERHRGGPTAS</sequence>
<dbReference type="EMBL" id="JBEPCV010000018">
    <property type="protein sequence ID" value="MER6905956.1"/>
    <property type="molecule type" value="Genomic_DNA"/>
</dbReference>
<feature type="compositionally biased region" description="Low complexity" evidence="1">
    <location>
        <begin position="47"/>
        <end position="60"/>
    </location>
</feature>
<proteinExistence type="predicted"/>
<organism evidence="2 3">
    <name type="scientific">Streptomyces flaveolus</name>
    <dbReference type="NCBI Taxonomy" id="67297"/>
    <lineage>
        <taxon>Bacteria</taxon>
        <taxon>Bacillati</taxon>
        <taxon>Actinomycetota</taxon>
        <taxon>Actinomycetes</taxon>
        <taxon>Kitasatosporales</taxon>
        <taxon>Streptomycetaceae</taxon>
        <taxon>Streptomyces</taxon>
    </lineage>
</organism>
<accession>A0ABV1VIU5</accession>
<name>A0ABV1VIU5_9ACTN</name>
<evidence type="ECO:0000313" key="3">
    <source>
        <dbReference type="Proteomes" id="UP001490330"/>
    </source>
</evidence>
<dbReference type="Proteomes" id="UP001490330">
    <property type="component" value="Unassembled WGS sequence"/>
</dbReference>
<evidence type="ECO:0000313" key="2">
    <source>
        <dbReference type="EMBL" id="MER6905956.1"/>
    </source>
</evidence>
<protein>
    <submittedName>
        <fullName evidence="2">Uncharacterized protein</fullName>
    </submittedName>
</protein>
<keyword evidence="3" id="KW-1185">Reference proteome</keyword>